<evidence type="ECO:0000313" key="3">
    <source>
        <dbReference type="Proteomes" id="UP000276133"/>
    </source>
</evidence>
<evidence type="ECO:0000313" key="2">
    <source>
        <dbReference type="EMBL" id="RNA39445.1"/>
    </source>
</evidence>
<accession>A0A3M7SUS6</accession>
<organism evidence="2 3">
    <name type="scientific">Brachionus plicatilis</name>
    <name type="common">Marine rotifer</name>
    <name type="synonym">Brachionus muelleri</name>
    <dbReference type="NCBI Taxonomy" id="10195"/>
    <lineage>
        <taxon>Eukaryota</taxon>
        <taxon>Metazoa</taxon>
        <taxon>Spiralia</taxon>
        <taxon>Gnathifera</taxon>
        <taxon>Rotifera</taxon>
        <taxon>Eurotatoria</taxon>
        <taxon>Monogononta</taxon>
        <taxon>Pseudotrocha</taxon>
        <taxon>Ploima</taxon>
        <taxon>Brachionidae</taxon>
        <taxon>Brachionus</taxon>
    </lineage>
</organism>
<evidence type="ECO:0000256" key="1">
    <source>
        <dbReference type="ARBA" id="ARBA00023038"/>
    </source>
</evidence>
<keyword evidence="1" id="KW-0862">Zinc</keyword>
<sequence>MSNNHLKSPVLRQKICLHRLGNFSSIKQTLYCTPHFLQLFARNGNYDEGFGLENYKRKWLPSQQNAQTTAAN</sequence>
<dbReference type="EMBL" id="REGN01000749">
    <property type="protein sequence ID" value="RNA39445.1"/>
    <property type="molecule type" value="Genomic_DNA"/>
</dbReference>
<comment type="caution">
    <text evidence="2">The sequence shown here is derived from an EMBL/GenBank/DDBJ whole genome shotgun (WGS) entry which is preliminary data.</text>
</comment>
<dbReference type="PANTHER" id="PTHR24206">
    <property type="entry name" value="OS06G0237300 PROTEIN"/>
    <property type="match status" value="1"/>
</dbReference>
<dbReference type="AlphaFoldDB" id="A0A3M7SUS6"/>
<dbReference type="SUPFAM" id="SSF57716">
    <property type="entry name" value="Glucocorticoid receptor-like (DNA-binding domain)"/>
    <property type="match status" value="1"/>
</dbReference>
<name>A0A3M7SUS6_BRAPC</name>
<dbReference type="Proteomes" id="UP000276133">
    <property type="component" value="Unassembled WGS sequence"/>
</dbReference>
<dbReference type="OrthoDB" id="25654at2759"/>
<keyword evidence="3" id="KW-1185">Reference proteome</keyword>
<reference evidence="2 3" key="1">
    <citation type="journal article" date="2018" name="Sci. Rep.">
        <title>Genomic signatures of local adaptation to the degree of environmental predictability in rotifers.</title>
        <authorList>
            <person name="Franch-Gras L."/>
            <person name="Hahn C."/>
            <person name="Garcia-Roger E.M."/>
            <person name="Carmona M.J."/>
            <person name="Serra M."/>
            <person name="Gomez A."/>
        </authorList>
    </citation>
    <scope>NUCLEOTIDE SEQUENCE [LARGE SCALE GENOMIC DNA]</scope>
    <source>
        <strain evidence="2">HYR1</strain>
    </source>
</reference>
<proteinExistence type="predicted"/>
<keyword evidence="1" id="KW-0479">Metal-binding</keyword>
<keyword evidence="1" id="KW-0440">LIM domain</keyword>
<gene>
    <name evidence="2" type="ORF">BpHYR1_039337</name>
</gene>
<protein>
    <submittedName>
        <fullName evidence="2">Xin actin-binding repeat-containing</fullName>
    </submittedName>
</protein>